<feature type="domain" description="Major facilitator superfamily (MFS) profile" evidence="8">
    <location>
        <begin position="9"/>
        <end position="460"/>
    </location>
</feature>
<feature type="transmembrane region" description="Helical" evidence="7">
    <location>
        <begin position="230"/>
        <end position="248"/>
    </location>
</feature>
<keyword evidence="10" id="KW-1185">Reference proteome</keyword>
<evidence type="ECO:0000313" key="10">
    <source>
        <dbReference type="Proteomes" id="UP000218437"/>
    </source>
</evidence>
<feature type="transmembrane region" description="Helical" evidence="7">
    <location>
        <begin position="137"/>
        <end position="156"/>
    </location>
</feature>
<dbReference type="InterPro" id="IPR020846">
    <property type="entry name" value="MFS_dom"/>
</dbReference>
<evidence type="ECO:0000256" key="2">
    <source>
        <dbReference type="ARBA" id="ARBA00022448"/>
    </source>
</evidence>
<keyword evidence="6 7" id="KW-0472">Membrane</keyword>
<feature type="transmembrane region" description="Helical" evidence="7">
    <location>
        <begin position="105"/>
        <end position="125"/>
    </location>
</feature>
<evidence type="ECO:0000256" key="4">
    <source>
        <dbReference type="ARBA" id="ARBA00022692"/>
    </source>
</evidence>
<feature type="transmembrane region" description="Helical" evidence="7">
    <location>
        <begin position="162"/>
        <end position="185"/>
    </location>
</feature>
<protein>
    <submittedName>
        <fullName evidence="9">MFS transporter</fullName>
    </submittedName>
</protein>
<evidence type="ECO:0000256" key="5">
    <source>
        <dbReference type="ARBA" id="ARBA00022989"/>
    </source>
</evidence>
<keyword evidence="3" id="KW-1003">Cell membrane</keyword>
<feature type="transmembrane region" description="Helical" evidence="7">
    <location>
        <begin position="334"/>
        <end position="357"/>
    </location>
</feature>
<dbReference type="InterPro" id="IPR005829">
    <property type="entry name" value="Sugar_transporter_CS"/>
</dbReference>
<dbReference type="CDD" id="cd17321">
    <property type="entry name" value="MFS_MMR_MDR_like"/>
    <property type="match status" value="1"/>
</dbReference>
<dbReference type="PROSITE" id="PS50850">
    <property type="entry name" value="MFS"/>
    <property type="match status" value="1"/>
</dbReference>
<dbReference type="PANTHER" id="PTHR42718">
    <property type="entry name" value="MAJOR FACILITATOR SUPERFAMILY MULTIDRUG TRANSPORTER MFSC"/>
    <property type="match status" value="1"/>
</dbReference>
<feature type="transmembrane region" description="Helical" evidence="7">
    <location>
        <begin position="304"/>
        <end position="327"/>
    </location>
</feature>
<dbReference type="EMBL" id="CP023422">
    <property type="protein sequence ID" value="ATD61193.1"/>
    <property type="molecule type" value="Genomic_DNA"/>
</dbReference>
<evidence type="ECO:0000256" key="3">
    <source>
        <dbReference type="ARBA" id="ARBA00022475"/>
    </source>
</evidence>
<feature type="transmembrane region" description="Helical" evidence="7">
    <location>
        <begin position="197"/>
        <end position="218"/>
    </location>
</feature>
<dbReference type="Gene3D" id="1.20.1250.20">
    <property type="entry name" value="MFS general substrate transporter like domains"/>
    <property type="match status" value="1"/>
</dbReference>
<feature type="transmembrane region" description="Helical" evidence="7">
    <location>
        <begin position="434"/>
        <end position="456"/>
    </location>
</feature>
<dbReference type="Gene3D" id="1.20.1720.10">
    <property type="entry name" value="Multidrug resistance protein D"/>
    <property type="match status" value="1"/>
</dbReference>
<feature type="transmembrane region" description="Helical" evidence="7">
    <location>
        <begin position="363"/>
        <end position="386"/>
    </location>
</feature>
<dbReference type="GO" id="GO:0005886">
    <property type="term" value="C:plasma membrane"/>
    <property type="evidence" value="ECO:0007669"/>
    <property type="project" value="UniProtKB-SubCell"/>
</dbReference>
<comment type="subcellular location">
    <subcellularLocation>
        <location evidence="1">Cell membrane</location>
        <topology evidence="1">Multi-pass membrane protein</topology>
    </subcellularLocation>
</comment>
<sequence>MLLSHRQLCLVLLCTTQFVALLDFSITMIPLPQIQHSLGFTPGGLQWVINAYGVAIAGFLLLGGRAADMFGRRRVFLMGVVLFTAASLLGGFAHSPAMLVATRALQGFGAAMFSPAAFSLLLAVFPEPSQRNRALGAWTAVAASGFVAGLILGGFITDLLGWRWVLWINVPVGLLVLALSPALPLGRPDADTAAAGGTLDVWGALLVASGAATLVFAFANSEHVGLAHPLTFALVALALALLALFVWVEGRVAAPLMPLAVFRRRSTGGANIVSLLANTALGPTFVVVALAMQEVLAFSATRTGLGLLPMAVAFTLASAWAGPALIARCGTKPVIVGGMLLFIGGLALLGVSLAMLATWGVSILPGSVLAGIGYGLAFPAWTVAGIDGVPEADHGLAGGMLTTTQEVGSAVGLAVGVAVSIAVLAGGGTAAQGYSSAILVSACLVAAGLACAIAILPGKVARQEAAA</sequence>
<feature type="transmembrane region" description="Helical" evidence="7">
    <location>
        <begin position="407"/>
        <end position="428"/>
    </location>
</feature>
<accession>A0A290WWF5</accession>
<evidence type="ECO:0000256" key="6">
    <source>
        <dbReference type="ARBA" id="ARBA00023136"/>
    </source>
</evidence>
<evidence type="ECO:0000259" key="8">
    <source>
        <dbReference type="PROSITE" id="PS50850"/>
    </source>
</evidence>
<dbReference type="InterPro" id="IPR036259">
    <property type="entry name" value="MFS_trans_sf"/>
</dbReference>
<keyword evidence="4 7" id="KW-0812">Transmembrane</keyword>
<name>A0A290WWF5_9BURK</name>
<gene>
    <name evidence="9" type="ORF">CNX70_14285</name>
</gene>
<keyword evidence="2" id="KW-0813">Transport</keyword>
<dbReference type="InterPro" id="IPR011701">
    <property type="entry name" value="MFS"/>
</dbReference>
<keyword evidence="5 7" id="KW-1133">Transmembrane helix</keyword>
<feature type="transmembrane region" description="Helical" evidence="7">
    <location>
        <begin position="269"/>
        <end position="292"/>
    </location>
</feature>
<dbReference type="GO" id="GO:0022857">
    <property type="term" value="F:transmembrane transporter activity"/>
    <property type="evidence" value="ECO:0007669"/>
    <property type="project" value="InterPro"/>
</dbReference>
<feature type="transmembrane region" description="Helical" evidence="7">
    <location>
        <begin position="75"/>
        <end position="93"/>
    </location>
</feature>
<dbReference type="KEGG" id="jsv:CNX70_14285"/>
<proteinExistence type="predicted"/>
<dbReference type="AlphaFoldDB" id="A0A290WWF5"/>
<dbReference type="PROSITE" id="PS00216">
    <property type="entry name" value="SUGAR_TRANSPORT_1"/>
    <property type="match status" value="1"/>
</dbReference>
<evidence type="ECO:0000313" key="9">
    <source>
        <dbReference type="EMBL" id="ATD61193.1"/>
    </source>
</evidence>
<dbReference type="SUPFAM" id="SSF103473">
    <property type="entry name" value="MFS general substrate transporter"/>
    <property type="match status" value="1"/>
</dbReference>
<feature type="transmembrane region" description="Helical" evidence="7">
    <location>
        <begin position="44"/>
        <end position="63"/>
    </location>
</feature>
<dbReference type="PANTHER" id="PTHR42718:SF46">
    <property type="entry name" value="BLR6921 PROTEIN"/>
    <property type="match status" value="1"/>
</dbReference>
<dbReference type="RefSeq" id="WP_096235216.1">
    <property type="nucleotide sequence ID" value="NZ_CP023422.1"/>
</dbReference>
<dbReference type="Proteomes" id="UP000218437">
    <property type="component" value="Chromosome"/>
</dbReference>
<organism evidence="9 10">
    <name type="scientific">Janthinobacterium svalbardensis</name>
    <dbReference type="NCBI Taxonomy" id="368607"/>
    <lineage>
        <taxon>Bacteria</taxon>
        <taxon>Pseudomonadati</taxon>
        <taxon>Pseudomonadota</taxon>
        <taxon>Betaproteobacteria</taxon>
        <taxon>Burkholderiales</taxon>
        <taxon>Oxalobacteraceae</taxon>
        <taxon>Janthinobacterium</taxon>
    </lineage>
</organism>
<evidence type="ECO:0000256" key="1">
    <source>
        <dbReference type="ARBA" id="ARBA00004651"/>
    </source>
</evidence>
<reference evidence="9 10" key="1">
    <citation type="submission" date="2017-09" db="EMBL/GenBank/DDBJ databases">
        <title>Complete genome sequence of Janthinobacterium svalbardensis PAMC 27463.</title>
        <authorList>
            <person name="Cho Y.-J."/>
            <person name="Cho A."/>
            <person name="Kim O.-S."/>
            <person name="Lee J.-I."/>
        </authorList>
    </citation>
    <scope>NUCLEOTIDE SEQUENCE [LARGE SCALE GENOMIC DNA]</scope>
    <source>
        <strain evidence="9 10">PAMC 27463</strain>
    </source>
</reference>
<evidence type="ECO:0000256" key="7">
    <source>
        <dbReference type="SAM" id="Phobius"/>
    </source>
</evidence>
<dbReference type="Pfam" id="PF07690">
    <property type="entry name" value="MFS_1"/>
    <property type="match status" value="1"/>
</dbReference>